<proteinExistence type="predicted"/>
<comment type="subcellular location">
    <subcellularLocation>
        <location evidence="1">Virion</location>
    </subcellularLocation>
</comment>
<accession>A0ABP9A5K8</accession>
<protein>
    <submittedName>
        <fullName evidence="3">Phage major capsid protein</fullName>
    </submittedName>
</protein>
<gene>
    <name evidence="3" type="ORF">GCM10023351_18740</name>
</gene>
<comment type="caution">
    <text evidence="3">The sequence shown here is derived from an EMBL/GenBank/DDBJ whole genome shotgun (WGS) entry which is preliminary data.</text>
</comment>
<dbReference type="NCBIfam" id="TIGR01554">
    <property type="entry name" value="major_cap_HK97"/>
    <property type="match status" value="1"/>
</dbReference>
<dbReference type="Pfam" id="PF05065">
    <property type="entry name" value="Phage_capsid"/>
    <property type="match status" value="1"/>
</dbReference>
<evidence type="ECO:0000313" key="4">
    <source>
        <dbReference type="Proteomes" id="UP001501645"/>
    </source>
</evidence>
<dbReference type="RefSeq" id="WP_345438426.1">
    <property type="nucleotide sequence ID" value="NZ_BAABKO010000003.1"/>
</dbReference>
<dbReference type="Proteomes" id="UP001501645">
    <property type="component" value="Unassembled WGS sequence"/>
</dbReference>
<feature type="domain" description="Phage capsid-like C-terminal" evidence="2">
    <location>
        <begin position="11"/>
        <end position="289"/>
    </location>
</feature>
<evidence type="ECO:0000259" key="2">
    <source>
        <dbReference type="Pfam" id="PF05065"/>
    </source>
</evidence>
<evidence type="ECO:0000313" key="3">
    <source>
        <dbReference type="EMBL" id="GAA4774590.1"/>
    </source>
</evidence>
<reference evidence="4" key="1">
    <citation type="journal article" date="2019" name="Int. J. Syst. Evol. Microbiol.">
        <title>The Global Catalogue of Microorganisms (GCM) 10K type strain sequencing project: providing services to taxonomists for standard genome sequencing and annotation.</title>
        <authorList>
            <consortium name="The Broad Institute Genomics Platform"/>
            <consortium name="The Broad Institute Genome Sequencing Center for Infectious Disease"/>
            <person name="Wu L."/>
            <person name="Ma J."/>
        </authorList>
    </citation>
    <scope>NUCLEOTIDE SEQUENCE [LARGE SCALE GENOMIC DNA]</scope>
    <source>
        <strain evidence="4">JCM 18537</strain>
    </source>
</reference>
<dbReference type="SUPFAM" id="SSF56563">
    <property type="entry name" value="Major capsid protein gp5"/>
    <property type="match status" value="1"/>
</dbReference>
<keyword evidence="4" id="KW-1185">Reference proteome</keyword>
<name>A0ABP9A5K8_9MICO</name>
<organism evidence="3 4">
    <name type="scientific">Microbacterium gilvum</name>
    <dbReference type="NCBI Taxonomy" id="1336204"/>
    <lineage>
        <taxon>Bacteria</taxon>
        <taxon>Bacillati</taxon>
        <taxon>Actinomycetota</taxon>
        <taxon>Actinomycetes</taxon>
        <taxon>Micrococcales</taxon>
        <taxon>Microbacteriaceae</taxon>
        <taxon>Microbacterium</taxon>
    </lineage>
</organism>
<sequence>MAGYNESIARGDTVIPEPVANEIIQELPGASVLLNRARQVRMSSKTLKQPVLSALPDAYWVNGDAGLKQTTKAEWDNLVITAEELAALVVVPDAVIDDSSIPIWSEVRPLMVEAIGRKVDEAGLFGVDKPASWPTAVVPGAIAAGNVVERGTGADLAVDVASLGRLLAQDGFSANGFATAPGFNWELIGLRSAQGAPIYTPSLAAGAPSTLYGYGLNEVTNGAWDATAAELLAADFRKFVVGVRQDITFSISDSAVITDADGKVIVNAYQQDSKILRVVFRVGFQVANPLTRVNGTAATRYPAAVLTPADVTP</sequence>
<dbReference type="EMBL" id="BAABKO010000003">
    <property type="protein sequence ID" value="GAA4774590.1"/>
    <property type="molecule type" value="Genomic_DNA"/>
</dbReference>
<dbReference type="InterPro" id="IPR054612">
    <property type="entry name" value="Phage_capsid-like_C"/>
</dbReference>
<dbReference type="InterPro" id="IPR024455">
    <property type="entry name" value="Phage_capsid"/>
</dbReference>
<evidence type="ECO:0000256" key="1">
    <source>
        <dbReference type="ARBA" id="ARBA00004328"/>
    </source>
</evidence>